<sequence>MEKGEYEELPKSPPRAPVAQSKVRALAGHRDIVIAYDPELIRIVECYSKYKEHGQTMVMIIMSHGMKFLSDDVIFPSDFRMSKPSELFHRGIPLTWIVSRFSDENCPSLENKPKVFIAQTCRIVNRCRYRGPPVIGGPGGSSKYPPPSPPVSPASEANDATTLQGWVKTPSPTNPPGQ</sequence>
<dbReference type="EMBL" id="OB665977">
    <property type="protein sequence ID" value="CAD7233289.1"/>
    <property type="molecule type" value="Genomic_DNA"/>
</dbReference>
<dbReference type="OrthoDB" id="6044770at2759"/>
<protein>
    <submittedName>
        <fullName evidence="3">Uncharacterized protein</fullName>
    </submittedName>
</protein>
<dbReference type="InterPro" id="IPR011600">
    <property type="entry name" value="Pept_C14_caspase"/>
</dbReference>
<dbReference type="InterPro" id="IPR029030">
    <property type="entry name" value="Caspase-like_dom_sf"/>
</dbReference>
<evidence type="ECO:0000256" key="2">
    <source>
        <dbReference type="SAM" id="MobiDB-lite"/>
    </source>
</evidence>
<dbReference type="SUPFAM" id="SSF52129">
    <property type="entry name" value="Caspase-like"/>
    <property type="match status" value="1"/>
</dbReference>
<name>A0A7R8ZT00_9CRUS</name>
<dbReference type="Pfam" id="PF00656">
    <property type="entry name" value="Peptidase_C14"/>
    <property type="match status" value="1"/>
</dbReference>
<dbReference type="GO" id="GO:0004197">
    <property type="term" value="F:cysteine-type endopeptidase activity"/>
    <property type="evidence" value="ECO:0007669"/>
    <property type="project" value="InterPro"/>
</dbReference>
<dbReference type="GO" id="GO:0006508">
    <property type="term" value="P:proteolysis"/>
    <property type="evidence" value="ECO:0007669"/>
    <property type="project" value="InterPro"/>
</dbReference>
<dbReference type="PRINTS" id="PR00376">
    <property type="entry name" value="IL1BCENZYME"/>
</dbReference>
<organism evidence="3">
    <name type="scientific">Cyprideis torosa</name>
    <dbReference type="NCBI Taxonomy" id="163714"/>
    <lineage>
        <taxon>Eukaryota</taxon>
        <taxon>Metazoa</taxon>
        <taxon>Ecdysozoa</taxon>
        <taxon>Arthropoda</taxon>
        <taxon>Crustacea</taxon>
        <taxon>Oligostraca</taxon>
        <taxon>Ostracoda</taxon>
        <taxon>Podocopa</taxon>
        <taxon>Podocopida</taxon>
        <taxon>Cytherocopina</taxon>
        <taxon>Cytheroidea</taxon>
        <taxon>Cytherideidae</taxon>
        <taxon>Cyprideis</taxon>
    </lineage>
</organism>
<dbReference type="InterPro" id="IPR015917">
    <property type="entry name" value="Pept_C14A"/>
</dbReference>
<gene>
    <name evidence="3" type="ORF">CTOB1V02_LOCUS11112</name>
</gene>
<reference evidence="3" key="1">
    <citation type="submission" date="2020-11" db="EMBL/GenBank/DDBJ databases">
        <authorList>
            <person name="Tran Van P."/>
        </authorList>
    </citation>
    <scope>NUCLEOTIDE SEQUENCE</scope>
</reference>
<dbReference type="PROSITE" id="PS50208">
    <property type="entry name" value="CASPASE_P20"/>
    <property type="match status" value="1"/>
</dbReference>
<dbReference type="InterPro" id="IPR001309">
    <property type="entry name" value="Pept_C14_p20"/>
</dbReference>
<evidence type="ECO:0000256" key="1">
    <source>
        <dbReference type="ARBA" id="ARBA00010134"/>
    </source>
</evidence>
<accession>A0A7R8ZT00</accession>
<comment type="similarity">
    <text evidence="1">Belongs to the peptidase C14A family.</text>
</comment>
<evidence type="ECO:0000313" key="3">
    <source>
        <dbReference type="EMBL" id="CAD7233289.1"/>
    </source>
</evidence>
<dbReference type="Gene3D" id="3.40.50.1460">
    <property type="match status" value="1"/>
</dbReference>
<feature type="region of interest" description="Disordered" evidence="2">
    <location>
        <begin position="136"/>
        <end position="178"/>
    </location>
</feature>
<dbReference type="AlphaFoldDB" id="A0A7R8ZT00"/>
<proteinExistence type="inferred from homology"/>